<gene>
    <name evidence="3" type="ORF">BO71DRAFT_333854</name>
</gene>
<evidence type="ECO:0000313" key="4">
    <source>
        <dbReference type="Proteomes" id="UP000247810"/>
    </source>
</evidence>
<dbReference type="SUPFAM" id="SSF56059">
    <property type="entry name" value="Glutathione synthetase ATP-binding domain-like"/>
    <property type="match status" value="1"/>
</dbReference>
<dbReference type="PANTHER" id="PTHR37018:SF1">
    <property type="entry name" value="CULTURE SPECIFIC PROTEIN, PUTATIVE (AFU_ORTHOLOGUE AFUA_2G00130)-RELATED"/>
    <property type="match status" value="1"/>
</dbReference>
<dbReference type="VEuPathDB" id="FungiDB:BO71DRAFT_333854"/>
<dbReference type="Gene3D" id="3.30.470.20">
    <property type="entry name" value="ATP-grasp fold, B domain"/>
    <property type="match status" value="1"/>
</dbReference>
<dbReference type="PANTHER" id="PTHR37018">
    <property type="entry name" value="CULTURE SPECIFIC PROTEIN, PUTATIVE (AFU_ORTHOLOGUE AFUA_2G00130)-RELATED"/>
    <property type="match status" value="1"/>
</dbReference>
<keyword evidence="1" id="KW-0547">Nucleotide-binding</keyword>
<protein>
    <submittedName>
        <fullName evidence="3">Solid-state culture specific protein</fullName>
    </submittedName>
</protein>
<dbReference type="InterPro" id="IPR053269">
    <property type="entry name" value="Asp-Met_ligase"/>
</dbReference>
<dbReference type="InterPro" id="IPR003806">
    <property type="entry name" value="ATP-grasp_PylC-type"/>
</dbReference>
<organism evidence="3 4">
    <name type="scientific">Aspergillus ellipticus CBS 707.79</name>
    <dbReference type="NCBI Taxonomy" id="1448320"/>
    <lineage>
        <taxon>Eukaryota</taxon>
        <taxon>Fungi</taxon>
        <taxon>Dikarya</taxon>
        <taxon>Ascomycota</taxon>
        <taxon>Pezizomycotina</taxon>
        <taxon>Eurotiomycetes</taxon>
        <taxon>Eurotiomycetidae</taxon>
        <taxon>Eurotiales</taxon>
        <taxon>Aspergillaceae</taxon>
        <taxon>Aspergillus</taxon>
        <taxon>Aspergillus subgen. Circumdati</taxon>
    </lineage>
</organism>
<dbReference type="OrthoDB" id="5946236at2759"/>
<dbReference type="GO" id="GO:0046872">
    <property type="term" value="F:metal ion binding"/>
    <property type="evidence" value="ECO:0007669"/>
    <property type="project" value="InterPro"/>
</dbReference>
<evidence type="ECO:0000256" key="1">
    <source>
        <dbReference type="PROSITE-ProRule" id="PRU00409"/>
    </source>
</evidence>
<evidence type="ECO:0000259" key="2">
    <source>
        <dbReference type="PROSITE" id="PS50975"/>
    </source>
</evidence>
<proteinExistence type="predicted"/>
<name>A0A319DHP8_9EURO</name>
<dbReference type="AlphaFoldDB" id="A0A319DHP8"/>
<evidence type="ECO:0000313" key="3">
    <source>
        <dbReference type="EMBL" id="PYH90693.1"/>
    </source>
</evidence>
<reference evidence="3 4" key="1">
    <citation type="submission" date="2018-02" db="EMBL/GenBank/DDBJ databases">
        <title>The genomes of Aspergillus section Nigri reveals drivers in fungal speciation.</title>
        <authorList>
            <consortium name="DOE Joint Genome Institute"/>
            <person name="Vesth T.C."/>
            <person name="Nybo J."/>
            <person name="Theobald S."/>
            <person name="Brandl J."/>
            <person name="Frisvad J.C."/>
            <person name="Nielsen K.F."/>
            <person name="Lyhne E.K."/>
            <person name="Kogle M.E."/>
            <person name="Kuo A."/>
            <person name="Riley R."/>
            <person name="Clum A."/>
            <person name="Nolan M."/>
            <person name="Lipzen A."/>
            <person name="Salamov A."/>
            <person name="Henrissat B."/>
            <person name="Wiebenga A."/>
            <person name="De vries R.P."/>
            <person name="Grigoriev I.V."/>
            <person name="Mortensen U.H."/>
            <person name="Andersen M.R."/>
            <person name="Baker S.E."/>
        </authorList>
    </citation>
    <scope>NUCLEOTIDE SEQUENCE [LARGE SCALE GENOMIC DNA]</scope>
    <source>
        <strain evidence="3 4">CBS 707.79</strain>
    </source>
</reference>
<dbReference type="GO" id="GO:0005524">
    <property type="term" value="F:ATP binding"/>
    <property type="evidence" value="ECO:0007669"/>
    <property type="project" value="UniProtKB-UniRule"/>
</dbReference>
<sequence>MPSLSSFHPVEIAPTRSYASPKPTPKKAKSITLDCTLRDLYSLDDDNPSHPVILAYDHPCKFPRDQSKKSGPARFIYSANFPGMSAEEETPNLYKRGVAQRYSFVAGRSPVVMIDLSGSGGEDLAAITSTSTRDAFRVYEQLCPDQRPEVRFVRSLNDFQTDTTLRTALIMPQDHLRELPQILSPDDHYEIISKRWLAICGLPTPNSTVVDPLPVKQWGTGQQANEVEEEVKRMLRSVEERALPFVTKVSIATSGRGTYVVRSESDRQAALDELQGVLGETLGKLHDTNQSLYPASLVIQELVPGEACGVTFFVTKKGRVIYLAASRQCFDDEGHWKGGCVSYLSQPAFKMRYWNTIEALAKQLHSKGYYGPAGADIMTDGSGKQMIVDVNPRVTGSYHLGFLKGHFMRRGLFEAGVLSHLHLRCSRDTFEVTFAKEIADGRLIINAWVHNSAGDGSYGAVTVGGEDSFKLARLTRAIETFVETGEYAVSAEL</sequence>
<keyword evidence="1" id="KW-0067">ATP-binding</keyword>
<dbReference type="Pfam" id="PF02655">
    <property type="entry name" value="ATP-grasp_3"/>
    <property type="match status" value="1"/>
</dbReference>
<dbReference type="Proteomes" id="UP000247810">
    <property type="component" value="Unassembled WGS sequence"/>
</dbReference>
<feature type="domain" description="ATP-grasp" evidence="2">
    <location>
        <begin position="194"/>
        <end position="423"/>
    </location>
</feature>
<dbReference type="STRING" id="1448320.A0A319DHP8"/>
<dbReference type="EMBL" id="KZ825972">
    <property type="protein sequence ID" value="PYH90693.1"/>
    <property type="molecule type" value="Genomic_DNA"/>
</dbReference>
<dbReference type="InterPro" id="IPR011761">
    <property type="entry name" value="ATP-grasp"/>
</dbReference>
<accession>A0A319DHP8</accession>
<keyword evidence="4" id="KW-1185">Reference proteome</keyword>
<dbReference type="PROSITE" id="PS50975">
    <property type="entry name" value="ATP_GRASP"/>
    <property type="match status" value="1"/>
</dbReference>